<evidence type="ECO:0000256" key="7">
    <source>
        <dbReference type="ARBA" id="ARBA00022490"/>
    </source>
</evidence>
<dbReference type="PROSITE" id="PS00097">
    <property type="entry name" value="CARBAMOYLTRANSFERASE"/>
    <property type="match status" value="1"/>
</dbReference>
<feature type="binding site" evidence="10">
    <location>
        <position position="177"/>
    </location>
    <ligand>
        <name>L-ornithine</name>
        <dbReference type="ChEBI" id="CHEBI:46911"/>
    </ligand>
</feature>
<dbReference type="RefSeq" id="WP_071390069.1">
    <property type="nucleotide sequence ID" value="NZ_MLQS01000017.1"/>
</dbReference>
<comment type="function">
    <text evidence="1">Reversibly catalyzes the transfer of the carbamoyl group from carbamoyl phosphate (CP) to the N(epsilon) atom of ornithine (ORN) to produce L-citrulline.</text>
</comment>
<dbReference type="InterPro" id="IPR024904">
    <property type="entry name" value="OTCase_ArgI"/>
</dbReference>
<evidence type="ECO:0000256" key="6">
    <source>
        <dbReference type="ARBA" id="ARBA00016634"/>
    </source>
</evidence>
<dbReference type="Pfam" id="PF00185">
    <property type="entry name" value="OTCace"/>
    <property type="match status" value="1"/>
</dbReference>
<dbReference type="GO" id="GO:0016597">
    <property type="term" value="F:amino acid binding"/>
    <property type="evidence" value="ECO:0007669"/>
    <property type="project" value="InterPro"/>
</dbReference>
<keyword evidence="7 10" id="KW-0963">Cytoplasm</keyword>
<evidence type="ECO:0000313" key="13">
    <source>
        <dbReference type="EMBL" id="OIJ18465.1"/>
    </source>
</evidence>
<feature type="binding site" evidence="10">
    <location>
        <begin position="245"/>
        <end position="246"/>
    </location>
    <ligand>
        <name>L-ornithine</name>
        <dbReference type="ChEBI" id="CHEBI:46911"/>
    </ligand>
</feature>
<comment type="pathway">
    <text evidence="3">Amino-acid biosynthesis; L-arginine biosynthesis; L-arginine from L-ornithine and carbamoyl phosphate: step 1/3.</text>
</comment>
<dbReference type="InterPro" id="IPR006132">
    <property type="entry name" value="Asp/Orn_carbamoyltranf_P-bd"/>
</dbReference>
<comment type="catalytic activity">
    <reaction evidence="9 10">
        <text>carbamoyl phosphate + L-ornithine = L-citrulline + phosphate + H(+)</text>
        <dbReference type="Rhea" id="RHEA:19513"/>
        <dbReference type="ChEBI" id="CHEBI:15378"/>
        <dbReference type="ChEBI" id="CHEBI:43474"/>
        <dbReference type="ChEBI" id="CHEBI:46911"/>
        <dbReference type="ChEBI" id="CHEBI:57743"/>
        <dbReference type="ChEBI" id="CHEBI:58228"/>
        <dbReference type="EC" id="2.1.3.3"/>
    </reaction>
</comment>
<evidence type="ECO:0000256" key="9">
    <source>
        <dbReference type="ARBA" id="ARBA00048772"/>
    </source>
</evidence>
<comment type="subcellular location">
    <subcellularLocation>
        <location evidence="2 10">Cytoplasm</location>
    </subcellularLocation>
</comment>
<dbReference type="InterPro" id="IPR002292">
    <property type="entry name" value="Orn/put_carbamltrans"/>
</dbReference>
<dbReference type="PRINTS" id="PR00100">
    <property type="entry name" value="AOTCASE"/>
</dbReference>
<dbReference type="InterPro" id="IPR036901">
    <property type="entry name" value="Asp/Orn_carbamoylTrfase_sf"/>
</dbReference>
<evidence type="ECO:0000256" key="1">
    <source>
        <dbReference type="ARBA" id="ARBA00003822"/>
    </source>
</evidence>
<gene>
    <name evidence="14" type="ORF">BKP45_12910</name>
    <name evidence="13" type="ORF">BKP45_18625</name>
</gene>
<evidence type="ECO:0000313" key="14">
    <source>
        <dbReference type="EMBL" id="OIJ19944.1"/>
    </source>
</evidence>
<dbReference type="Gene3D" id="3.40.50.1370">
    <property type="entry name" value="Aspartate/ornithine carbamoyltransferase"/>
    <property type="match status" value="2"/>
</dbReference>
<evidence type="ECO:0000259" key="12">
    <source>
        <dbReference type="Pfam" id="PF02729"/>
    </source>
</evidence>
<dbReference type="GO" id="GO:0005737">
    <property type="term" value="C:cytoplasm"/>
    <property type="evidence" value="ECO:0007669"/>
    <property type="project" value="UniProtKB-SubCell"/>
</dbReference>
<dbReference type="AlphaFoldDB" id="A0A1S2M5P2"/>
<dbReference type="PRINTS" id="PR00102">
    <property type="entry name" value="OTCASE"/>
</dbReference>
<dbReference type="GO" id="GO:0019240">
    <property type="term" value="P:citrulline biosynthetic process"/>
    <property type="evidence" value="ECO:0007669"/>
    <property type="project" value="TreeGrafter"/>
</dbReference>
<feature type="binding site" evidence="10">
    <location>
        <position position="241"/>
    </location>
    <ligand>
        <name>L-ornithine</name>
        <dbReference type="ChEBI" id="CHEBI:46911"/>
    </ligand>
</feature>
<dbReference type="InterPro" id="IPR006131">
    <property type="entry name" value="Asp_carbamoyltransf_Asp/Orn-bd"/>
</dbReference>
<evidence type="ECO:0000259" key="11">
    <source>
        <dbReference type="Pfam" id="PF00185"/>
    </source>
</evidence>
<dbReference type="PANTHER" id="PTHR45753">
    <property type="entry name" value="ORNITHINE CARBAMOYLTRANSFERASE, MITOCHONDRIAL"/>
    <property type="match status" value="1"/>
</dbReference>
<dbReference type="GO" id="GO:0042450">
    <property type="term" value="P:L-arginine biosynthetic process via ornithine"/>
    <property type="evidence" value="ECO:0007669"/>
    <property type="project" value="UniProtKB-UniRule"/>
</dbReference>
<feature type="domain" description="Aspartate/ornithine carbamoyltransferase carbamoyl-P binding" evidence="12">
    <location>
        <begin position="19"/>
        <end position="159"/>
    </location>
</feature>
<dbReference type="InterPro" id="IPR006130">
    <property type="entry name" value="Asp/Orn_carbamoylTrfase"/>
</dbReference>
<dbReference type="FunFam" id="3.40.50.1370:FF:000016">
    <property type="entry name" value="Ornithine carbamoyltransferase"/>
    <property type="match status" value="1"/>
</dbReference>
<dbReference type="NCBIfam" id="NF001986">
    <property type="entry name" value="PRK00779.1"/>
    <property type="match status" value="1"/>
</dbReference>
<keyword evidence="8 10" id="KW-0808">Transferase</keyword>
<dbReference type="EMBL" id="MLQS01000030">
    <property type="protein sequence ID" value="OIJ18465.1"/>
    <property type="molecule type" value="Genomic_DNA"/>
</dbReference>
<dbReference type="Pfam" id="PF02729">
    <property type="entry name" value="OTCace_N"/>
    <property type="match status" value="1"/>
</dbReference>
<feature type="binding site" evidence="10">
    <location>
        <position position="95"/>
    </location>
    <ligand>
        <name>carbamoyl phosphate</name>
        <dbReference type="ChEBI" id="CHEBI:58228"/>
    </ligand>
</feature>
<dbReference type="EC" id="2.1.3.3" evidence="5 10"/>
<dbReference type="NCBIfam" id="TIGR00658">
    <property type="entry name" value="orni_carb_tr"/>
    <property type="match status" value="1"/>
</dbReference>
<dbReference type="HAMAP" id="MF_01109">
    <property type="entry name" value="OTCase"/>
    <property type="match status" value="1"/>
</dbReference>
<organism evidence="14 15">
    <name type="scientific">Anaerobacillus alkalidiazotrophicus</name>
    <dbReference type="NCBI Taxonomy" id="472963"/>
    <lineage>
        <taxon>Bacteria</taxon>
        <taxon>Bacillati</taxon>
        <taxon>Bacillota</taxon>
        <taxon>Bacilli</taxon>
        <taxon>Bacillales</taxon>
        <taxon>Bacillaceae</taxon>
        <taxon>Anaerobacillus</taxon>
    </lineage>
</organism>
<comment type="similarity">
    <text evidence="4 10">Belongs to the aspartate/ornithine carbamoyltransferase superfamily. OTCase family.</text>
</comment>
<evidence type="ECO:0000256" key="8">
    <source>
        <dbReference type="ARBA" id="ARBA00022679"/>
    </source>
</evidence>
<dbReference type="PANTHER" id="PTHR45753:SF3">
    <property type="entry name" value="ORNITHINE TRANSCARBAMYLASE, MITOCHONDRIAL"/>
    <property type="match status" value="1"/>
</dbReference>
<proteinExistence type="inferred from homology"/>
<dbReference type="STRING" id="472963.BKP45_12910"/>
<dbReference type="SUPFAM" id="SSF53671">
    <property type="entry name" value="Aspartate/ornithine carbamoyltransferase"/>
    <property type="match status" value="1"/>
</dbReference>
<evidence type="ECO:0000256" key="2">
    <source>
        <dbReference type="ARBA" id="ARBA00004496"/>
    </source>
</evidence>
<dbReference type="Proteomes" id="UP000180057">
    <property type="component" value="Unassembled WGS sequence"/>
</dbReference>
<feature type="binding site" evidence="10">
    <location>
        <position position="309"/>
    </location>
    <ligand>
        <name>carbamoyl phosphate</name>
        <dbReference type="ChEBI" id="CHEBI:58228"/>
    </ligand>
</feature>
<feature type="binding site" evidence="10">
    <location>
        <begin position="68"/>
        <end position="71"/>
    </location>
    <ligand>
        <name>carbamoyl phosphate</name>
        <dbReference type="ChEBI" id="CHEBI:58228"/>
    </ligand>
</feature>
<evidence type="ECO:0000256" key="4">
    <source>
        <dbReference type="ARBA" id="ARBA00007805"/>
    </source>
</evidence>
<dbReference type="GO" id="GO:0004585">
    <property type="term" value="F:ornithine carbamoyltransferase activity"/>
    <property type="evidence" value="ECO:0007669"/>
    <property type="project" value="UniProtKB-UniRule"/>
</dbReference>
<evidence type="ECO:0000256" key="3">
    <source>
        <dbReference type="ARBA" id="ARBA00004975"/>
    </source>
</evidence>
<dbReference type="EMBL" id="MLQS01000017">
    <property type="protein sequence ID" value="OIJ19944.1"/>
    <property type="molecule type" value="Genomic_DNA"/>
</dbReference>
<evidence type="ECO:0000256" key="10">
    <source>
        <dbReference type="HAMAP-Rule" id="MF_01109"/>
    </source>
</evidence>
<reference evidence="14 15" key="1">
    <citation type="submission" date="2016-10" db="EMBL/GenBank/DDBJ databases">
        <title>Draft genome sequences of four alkaliphilic bacteria belonging to the Anaerobacillus genus.</title>
        <authorList>
            <person name="Bassil N.M."/>
            <person name="Lloyd J.R."/>
        </authorList>
    </citation>
    <scope>NUCLEOTIDE SEQUENCE [LARGE SCALE GENOMIC DNA]</scope>
    <source>
        <strain evidence="14 15">DSM 22531</strain>
    </source>
</reference>
<sequence length="325" mass="35796">MTALPVTESGLNIEKYKGKNLLTLLDYSSEEIKELLEFSVLLKKYQKEGVPHPLLAGKTLAMIFEKSSTRTRVSFEVGMNQLGGSALFLSSKDSQLGRGEPISDTAQVLSRYVDGIMIRTHGHEIIEELAKFSTIPVINALTEDFHPCQALADILTIYEVKGTFEGIKTVYVGDGNNVAHSFLIACAKVGMDVAIATPKGYEAKDWIMKEIEAICNETGAKLLVTNDPVEAVSGADVIYTDVWTSMGHEEETAKRLEAFNEFQVNKALASHAKDDYIFLHCLPAHRGEEVTVDVIDGEHSYIFDQAENRLHAQKAVLVALMGDTK</sequence>
<protein>
    <recommendedName>
        <fullName evidence="6 10">Ornithine carbamoyltransferase</fullName>
        <shortName evidence="10">OTCase</shortName>
        <ecNumber evidence="5 10">2.1.3.3</ecNumber>
    </recommendedName>
</protein>
<feature type="binding site" evidence="10">
    <location>
        <begin position="146"/>
        <end position="149"/>
    </location>
    <ligand>
        <name>carbamoyl phosphate</name>
        <dbReference type="ChEBI" id="CHEBI:58228"/>
    </ligand>
</feature>
<feature type="binding site" evidence="10">
    <location>
        <position position="119"/>
    </location>
    <ligand>
        <name>carbamoyl phosphate</name>
        <dbReference type="ChEBI" id="CHEBI:58228"/>
    </ligand>
</feature>
<evidence type="ECO:0000313" key="15">
    <source>
        <dbReference type="Proteomes" id="UP000180057"/>
    </source>
</evidence>
<dbReference type="FunFam" id="3.40.50.1370:FF:000008">
    <property type="entry name" value="Ornithine carbamoyltransferase"/>
    <property type="match status" value="1"/>
</dbReference>
<keyword evidence="15" id="KW-1185">Reference proteome</keyword>
<feature type="binding site" evidence="10">
    <location>
        <begin position="281"/>
        <end position="282"/>
    </location>
    <ligand>
        <name>carbamoyl phosphate</name>
        <dbReference type="ChEBI" id="CHEBI:58228"/>
    </ligand>
</feature>
<comment type="caution">
    <text evidence="14">The sequence shown here is derived from an EMBL/GenBank/DDBJ whole genome shotgun (WGS) entry which is preliminary data.</text>
</comment>
<accession>A0A1S2M5P2</accession>
<evidence type="ECO:0000256" key="5">
    <source>
        <dbReference type="ARBA" id="ARBA00013007"/>
    </source>
</evidence>
<name>A0A1S2M5P2_9BACI</name>
<feature type="domain" description="Aspartate/ornithine carbamoyltransferase Asp/Orn-binding" evidence="11">
    <location>
        <begin position="165"/>
        <end position="319"/>
    </location>
</feature>